<evidence type="ECO:0008006" key="4">
    <source>
        <dbReference type="Google" id="ProtNLM"/>
    </source>
</evidence>
<dbReference type="Proteomes" id="UP000600365">
    <property type="component" value="Unassembled WGS sequence"/>
</dbReference>
<protein>
    <recommendedName>
        <fullName evidence="4">FXSXX-COOH protein</fullName>
    </recommendedName>
</protein>
<gene>
    <name evidence="2" type="ORF">GCM10011579_017360</name>
</gene>
<evidence type="ECO:0000313" key="3">
    <source>
        <dbReference type="Proteomes" id="UP000600365"/>
    </source>
</evidence>
<evidence type="ECO:0000313" key="2">
    <source>
        <dbReference type="EMBL" id="GGN56392.1"/>
    </source>
</evidence>
<dbReference type="EMBL" id="BMMM01000002">
    <property type="protein sequence ID" value="GGN56392.1"/>
    <property type="molecule type" value="Genomic_DNA"/>
</dbReference>
<reference evidence="2 3" key="1">
    <citation type="journal article" date="2014" name="Int. J. Syst. Evol. Microbiol.">
        <title>Complete genome sequence of Corynebacterium casei LMG S-19264T (=DSM 44701T), isolated from a smear-ripened cheese.</title>
        <authorList>
            <consortium name="US DOE Joint Genome Institute (JGI-PGF)"/>
            <person name="Walter F."/>
            <person name="Albersmeier A."/>
            <person name="Kalinowski J."/>
            <person name="Ruckert C."/>
        </authorList>
    </citation>
    <scope>NUCLEOTIDE SEQUENCE [LARGE SCALE GENOMIC DNA]</scope>
    <source>
        <strain evidence="2 3">CGMCC 4.7111</strain>
    </source>
</reference>
<name>A0A917XW67_9ACTN</name>
<organism evidence="2 3">
    <name type="scientific">Streptomyces albiflavescens</name>
    <dbReference type="NCBI Taxonomy" id="1623582"/>
    <lineage>
        <taxon>Bacteria</taxon>
        <taxon>Bacillati</taxon>
        <taxon>Actinomycetota</taxon>
        <taxon>Actinomycetes</taxon>
        <taxon>Kitasatosporales</taxon>
        <taxon>Streptomycetaceae</taxon>
        <taxon>Streptomyces</taxon>
    </lineage>
</organism>
<proteinExistence type="predicted"/>
<accession>A0A917XW67</accession>
<comment type="caution">
    <text evidence="2">The sequence shown here is derived from an EMBL/GenBank/DDBJ whole genome shotgun (WGS) entry which is preliminary data.</text>
</comment>
<dbReference type="AlphaFoldDB" id="A0A917XW67"/>
<evidence type="ECO:0000256" key="1">
    <source>
        <dbReference type="SAM" id="MobiDB-lite"/>
    </source>
</evidence>
<feature type="region of interest" description="Disordered" evidence="1">
    <location>
        <begin position="1"/>
        <end position="60"/>
    </location>
</feature>
<keyword evidence="3" id="KW-1185">Reference proteome</keyword>
<sequence length="60" mass="6333">MNLPVTPATHRSAAPRPVRRPHTPLSAIDPLGAAAVRSAGRVTDIPGRRPTKPITFDSAL</sequence>